<organism evidence="8 9">
    <name type="scientific">Hypholoma sublateritium (strain FD-334 SS-4)</name>
    <dbReference type="NCBI Taxonomy" id="945553"/>
    <lineage>
        <taxon>Eukaryota</taxon>
        <taxon>Fungi</taxon>
        <taxon>Dikarya</taxon>
        <taxon>Basidiomycota</taxon>
        <taxon>Agaricomycotina</taxon>
        <taxon>Agaricomycetes</taxon>
        <taxon>Agaricomycetidae</taxon>
        <taxon>Agaricales</taxon>
        <taxon>Agaricineae</taxon>
        <taxon>Strophariaceae</taxon>
        <taxon>Hypholoma</taxon>
    </lineage>
</organism>
<dbReference type="SUPFAM" id="SSF52467">
    <property type="entry name" value="DHS-like NAD/FAD-binding domain"/>
    <property type="match status" value="1"/>
</dbReference>
<evidence type="ECO:0000256" key="4">
    <source>
        <dbReference type="ARBA" id="ARBA00023027"/>
    </source>
</evidence>
<evidence type="ECO:0000256" key="5">
    <source>
        <dbReference type="ARBA" id="ARBA00023128"/>
    </source>
</evidence>
<dbReference type="GO" id="GO:0005739">
    <property type="term" value="C:mitochondrion"/>
    <property type="evidence" value="ECO:0007669"/>
    <property type="project" value="UniProtKB-SubCell"/>
</dbReference>
<dbReference type="Gene3D" id="3.30.1600.10">
    <property type="entry name" value="SIR2/SIRT2 'Small Domain"/>
    <property type="match status" value="1"/>
</dbReference>
<dbReference type="Gene3D" id="3.40.50.1220">
    <property type="entry name" value="TPP-binding domain"/>
    <property type="match status" value="1"/>
</dbReference>
<keyword evidence="9" id="KW-1185">Reference proteome</keyword>
<dbReference type="InterPro" id="IPR026591">
    <property type="entry name" value="Sirtuin_cat_small_dom_sf"/>
</dbReference>
<keyword evidence="4" id="KW-0520">NAD</keyword>
<dbReference type="InterPro" id="IPR026590">
    <property type="entry name" value="Ssirtuin_cat_dom"/>
</dbReference>
<protein>
    <recommendedName>
        <fullName evidence="7">Deacetylase sirtuin-type domain-containing protein</fullName>
    </recommendedName>
</protein>
<accession>A0A0D2PCF0</accession>
<evidence type="ECO:0000256" key="6">
    <source>
        <dbReference type="PROSITE-ProRule" id="PRU00236"/>
    </source>
</evidence>
<dbReference type="STRING" id="945553.A0A0D2PCF0"/>
<dbReference type="GO" id="GO:0046872">
    <property type="term" value="F:metal ion binding"/>
    <property type="evidence" value="ECO:0007669"/>
    <property type="project" value="UniProtKB-KW"/>
</dbReference>
<evidence type="ECO:0000256" key="2">
    <source>
        <dbReference type="ARBA" id="ARBA00006924"/>
    </source>
</evidence>
<dbReference type="GO" id="GO:0005634">
    <property type="term" value="C:nucleus"/>
    <property type="evidence" value="ECO:0007669"/>
    <property type="project" value="TreeGrafter"/>
</dbReference>
<reference evidence="9" key="1">
    <citation type="submission" date="2014-04" db="EMBL/GenBank/DDBJ databases">
        <title>Evolutionary Origins and Diversification of the Mycorrhizal Mutualists.</title>
        <authorList>
            <consortium name="DOE Joint Genome Institute"/>
            <consortium name="Mycorrhizal Genomics Consortium"/>
            <person name="Kohler A."/>
            <person name="Kuo A."/>
            <person name="Nagy L.G."/>
            <person name="Floudas D."/>
            <person name="Copeland A."/>
            <person name="Barry K.W."/>
            <person name="Cichocki N."/>
            <person name="Veneault-Fourrey C."/>
            <person name="LaButti K."/>
            <person name="Lindquist E.A."/>
            <person name="Lipzen A."/>
            <person name="Lundell T."/>
            <person name="Morin E."/>
            <person name="Murat C."/>
            <person name="Riley R."/>
            <person name="Ohm R."/>
            <person name="Sun H."/>
            <person name="Tunlid A."/>
            <person name="Henrissat B."/>
            <person name="Grigoriev I.V."/>
            <person name="Hibbett D.S."/>
            <person name="Martin F."/>
        </authorList>
    </citation>
    <scope>NUCLEOTIDE SEQUENCE [LARGE SCALE GENOMIC DNA]</scope>
    <source>
        <strain evidence="9">FD-334 SS-4</strain>
    </source>
</reference>
<dbReference type="Pfam" id="PF02146">
    <property type="entry name" value="SIR2"/>
    <property type="match status" value="2"/>
</dbReference>
<feature type="active site" description="Proton acceptor" evidence="6">
    <location>
        <position position="160"/>
    </location>
</feature>
<dbReference type="EMBL" id="KN817521">
    <property type="protein sequence ID" value="KJA28549.1"/>
    <property type="molecule type" value="Genomic_DNA"/>
</dbReference>
<feature type="domain" description="Deacetylase sirtuin-type" evidence="7">
    <location>
        <begin position="1"/>
        <end position="309"/>
    </location>
</feature>
<feature type="binding site" evidence="6">
    <location>
        <position position="217"/>
    </location>
    <ligand>
        <name>Zn(2+)</name>
        <dbReference type="ChEBI" id="CHEBI:29105"/>
    </ligand>
</feature>
<evidence type="ECO:0000259" key="7">
    <source>
        <dbReference type="PROSITE" id="PS50305"/>
    </source>
</evidence>
<feature type="binding site" evidence="6">
    <location>
        <position position="214"/>
    </location>
    <ligand>
        <name>Zn(2+)</name>
        <dbReference type="ChEBI" id="CHEBI:29105"/>
    </ligand>
</feature>
<keyword evidence="6" id="KW-0862">Zinc</keyword>
<feature type="binding site" evidence="6">
    <location>
        <position position="171"/>
    </location>
    <ligand>
        <name>Zn(2+)</name>
        <dbReference type="ChEBI" id="CHEBI:29105"/>
    </ligand>
</feature>
<evidence type="ECO:0000313" key="9">
    <source>
        <dbReference type="Proteomes" id="UP000054270"/>
    </source>
</evidence>
<evidence type="ECO:0000313" key="8">
    <source>
        <dbReference type="EMBL" id="KJA28549.1"/>
    </source>
</evidence>
<dbReference type="InterPro" id="IPR029035">
    <property type="entry name" value="DHS-like_NAD/FAD-binding_dom"/>
</dbReference>
<dbReference type="GO" id="GO:0070403">
    <property type="term" value="F:NAD+ binding"/>
    <property type="evidence" value="ECO:0007669"/>
    <property type="project" value="InterPro"/>
</dbReference>
<dbReference type="AlphaFoldDB" id="A0A0D2PCF0"/>
<dbReference type="OrthoDB" id="424302at2759"/>
<keyword evidence="3" id="KW-0808">Transferase</keyword>
<keyword evidence="5" id="KW-0496">Mitochondrion</keyword>
<comment type="similarity">
    <text evidence="2">Belongs to the sirtuin family. Class I subfamily.</text>
</comment>
<proteinExistence type="inferred from homology"/>
<dbReference type="OMA" id="KCATIAF"/>
<feature type="binding site" evidence="6">
    <location>
        <position position="168"/>
    </location>
    <ligand>
        <name>Zn(2+)</name>
        <dbReference type="ChEBI" id="CHEBI:29105"/>
    </ligand>
</feature>
<dbReference type="InterPro" id="IPR050134">
    <property type="entry name" value="NAD-dep_sirtuin_deacylases"/>
</dbReference>
<name>A0A0D2PCF0_HYPSF</name>
<dbReference type="InterPro" id="IPR003000">
    <property type="entry name" value="Sirtuin"/>
</dbReference>
<dbReference type="PROSITE" id="PS50305">
    <property type="entry name" value="SIRTUIN"/>
    <property type="match status" value="1"/>
</dbReference>
<comment type="subcellular location">
    <subcellularLocation>
        <location evidence="1">Mitochondrion</location>
    </subcellularLocation>
</comment>
<evidence type="ECO:0000256" key="1">
    <source>
        <dbReference type="ARBA" id="ARBA00004173"/>
    </source>
</evidence>
<dbReference type="GO" id="GO:0017136">
    <property type="term" value="F:histone deacetylase activity, NAD-dependent"/>
    <property type="evidence" value="ECO:0007669"/>
    <property type="project" value="TreeGrafter"/>
</dbReference>
<evidence type="ECO:0000256" key="3">
    <source>
        <dbReference type="ARBA" id="ARBA00022679"/>
    </source>
</evidence>
<gene>
    <name evidence="8" type="ORF">HYPSUDRAFT_129384</name>
</gene>
<dbReference type="PANTHER" id="PTHR11085">
    <property type="entry name" value="NAD-DEPENDENT PROTEIN DEACYLASE SIRTUIN-5, MITOCHONDRIAL-RELATED"/>
    <property type="match status" value="1"/>
</dbReference>
<sequence length="309" mass="34275">MDPGLTAKFRADFATAKHIIVIAGAGLSAASGFSQTHQFEPIGIPTFRDGGGMWQSLDATSLATPEAFKENPSLVWQFYHYRRRKALEAQPNVAHKILAKLAVPNLLRTVAPAAQSFHLITQNVDRLSVRAVDALERELIQQNVKGPANRARKGSILQMHGKLFEVQCTKCDWRAEDFSMPLYPALRKAEEGIQNYTDAGSKARDIPVDQLPRCPQCHELARPGVVWFGEKPYYLDVINSLVFKVDMCLVIGTSSTVHPAAGYAYRVQRRHGHVAVFNLDPSEKDEKATPVFRGGCEKVLPLVFPELAD</sequence>
<dbReference type="Proteomes" id="UP000054270">
    <property type="component" value="Unassembled WGS sequence"/>
</dbReference>
<dbReference type="PANTHER" id="PTHR11085:SF10">
    <property type="entry name" value="NAD-DEPENDENT PROTEIN DEACYLASE SIRTUIN-5, MITOCHONDRIAL-RELATED"/>
    <property type="match status" value="1"/>
</dbReference>
<keyword evidence="6" id="KW-0479">Metal-binding</keyword>